<comment type="subcellular location">
    <subcellularLocation>
        <location evidence="8">Cytoplasm</location>
    </subcellularLocation>
</comment>
<evidence type="ECO:0000256" key="8">
    <source>
        <dbReference type="HAMAP-Rule" id="MF_00124"/>
    </source>
</evidence>
<comment type="similarity">
    <text evidence="1 8 12">Belongs to the thymidine kinase family.</text>
</comment>
<comment type="catalytic activity">
    <reaction evidence="8 11">
        <text>thymidine + ATP = dTMP + ADP + H(+)</text>
        <dbReference type="Rhea" id="RHEA:19129"/>
        <dbReference type="ChEBI" id="CHEBI:15378"/>
        <dbReference type="ChEBI" id="CHEBI:17748"/>
        <dbReference type="ChEBI" id="CHEBI:30616"/>
        <dbReference type="ChEBI" id="CHEBI:63528"/>
        <dbReference type="ChEBI" id="CHEBI:456216"/>
        <dbReference type="EC" id="2.7.1.21"/>
    </reaction>
</comment>
<evidence type="ECO:0000256" key="1">
    <source>
        <dbReference type="ARBA" id="ARBA00007587"/>
    </source>
</evidence>
<dbReference type="GO" id="GO:0008270">
    <property type="term" value="F:zinc ion binding"/>
    <property type="evidence" value="ECO:0007669"/>
    <property type="project" value="UniProtKB-UniRule"/>
</dbReference>
<dbReference type="Gene3D" id="3.40.50.300">
    <property type="entry name" value="P-loop containing nucleotide triphosphate hydrolases"/>
    <property type="match status" value="1"/>
</dbReference>
<feature type="binding site" evidence="10">
    <location>
        <begin position="176"/>
        <end position="179"/>
    </location>
    <ligand>
        <name>substrate</name>
    </ligand>
</feature>
<evidence type="ECO:0000256" key="11">
    <source>
        <dbReference type="RuleBase" id="RU000544"/>
    </source>
</evidence>
<dbReference type="AlphaFoldDB" id="A0A073K2R4"/>
<evidence type="ECO:0000256" key="4">
    <source>
        <dbReference type="ARBA" id="ARBA00022679"/>
    </source>
</evidence>
<dbReference type="GO" id="GO:0005829">
    <property type="term" value="C:cytosol"/>
    <property type="evidence" value="ECO:0007669"/>
    <property type="project" value="TreeGrafter"/>
</dbReference>
<keyword evidence="6 8" id="KW-0418">Kinase</keyword>
<keyword evidence="5 8" id="KW-0547">Nucleotide-binding</keyword>
<dbReference type="HAMAP" id="MF_00124">
    <property type="entry name" value="Thymidine_kinase"/>
    <property type="match status" value="1"/>
</dbReference>
<dbReference type="GO" id="GO:0071897">
    <property type="term" value="P:DNA biosynthetic process"/>
    <property type="evidence" value="ECO:0007669"/>
    <property type="project" value="UniProtKB-KW"/>
</dbReference>
<feature type="binding site" evidence="8">
    <location>
        <position position="190"/>
    </location>
    <ligand>
        <name>Zn(2+)</name>
        <dbReference type="ChEBI" id="CHEBI:29105"/>
    </ligand>
</feature>
<dbReference type="PANTHER" id="PTHR11441">
    <property type="entry name" value="THYMIDINE KINASE"/>
    <property type="match status" value="1"/>
</dbReference>
<comment type="subunit">
    <text evidence="8">Homotetramer.</text>
</comment>
<evidence type="ECO:0000313" key="14">
    <source>
        <dbReference type="Proteomes" id="UP000027731"/>
    </source>
</evidence>
<evidence type="ECO:0000256" key="10">
    <source>
        <dbReference type="PIRSR" id="PIRSR035805-2"/>
    </source>
</evidence>
<evidence type="ECO:0000256" key="7">
    <source>
        <dbReference type="ARBA" id="ARBA00022840"/>
    </source>
</evidence>
<organism evidence="13 14">
    <name type="scientific">Limosilactobacillus reuteri</name>
    <name type="common">Lactobacillus reuteri</name>
    <dbReference type="NCBI Taxonomy" id="1598"/>
    <lineage>
        <taxon>Bacteria</taxon>
        <taxon>Bacillati</taxon>
        <taxon>Bacillota</taxon>
        <taxon>Bacilli</taxon>
        <taxon>Lactobacillales</taxon>
        <taxon>Lactobacillaceae</taxon>
        <taxon>Limosilactobacillus</taxon>
    </lineage>
</organism>
<keyword evidence="7 8" id="KW-0067">ATP-binding</keyword>
<dbReference type="Proteomes" id="UP000027731">
    <property type="component" value="Unassembled WGS sequence"/>
</dbReference>
<keyword evidence="8" id="KW-0963">Cytoplasm</keyword>
<evidence type="ECO:0000256" key="2">
    <source>
        <dbReference type="ARBA" id="ARBA00012118"/>
    </source>
</evidence>
<dbReference type="PANTHER" id="PTHR11441:SF0">
    <property type="entry name" value="THYMIDINE KINASE, CYTOSOLIC"/>
    <property type="match status" value="1"/>
</dbReference>
<dbReference type="Pfam" id="PF00265">
    <property type="entry name" value="TK"/>
    <property type="match status" value="1"/>
</dbReference>
<evidence type="ECO:0000313" key="13">
    <source>
        <dbReference type="EMBL" id="KEK16086.1"/>
    </source>
</evidence>
<feature type="binding site" evidence="8">
    <location>
        <position position="187"/>
    </location>
    <ligand>
        <name>Zn(2+)</name>
        <dbReference type="ChEBI" id="CHEBI:29105"/>
    </ligand>
</feature>
<dbReference type="PATRIC" id="fig|1598.90.peg.492"/>
<dbReference type="InterPro" id="IPR001267">
    <property type="entry name" value="Thymidine_kinase"/>
</dbReference>
<evidence type="ECO:0000256" key="3">
    <source>
        <dbReference type="ARBA" id="ARBA00022634"/>
    </source>
</evidence>
<keyword evidence="4 8" id="KW-0808">Transferase</keyword>
<name>A0A073K2R4_LIMRT</name>
<dbReference type="NCBIfam" id="NF003300">
    <property type="entry name" value="PRK04296.1-5"/>
    <property type="match status" value="1"/>
</dbReference>
<proteinExistence type="inferred from homology"/>
<evidence type="ECO:0000256" key="5">
    <source>
        <dbReference type="ARBA" id="ARBA00022741"/>
    </source>
</evidence>
<dbReference type="Gene3D" id="3.30.60.20">
    <property type="match status" value="1"/>
</dbReference>
<dbReference type="EC" id="2.7.1.21" evidence="2 8"/>
<feature type="binding site" evidence="8">
    <location>
        <position position="154"/>
    </location>
    <ligand>
        <name>Zn(2+)</name>
        <dbReference type="ChEBI" id="CHEBI:29105"/>
    </ligand>
</feature>
<keyword evidence="3 8" id="KW-0237">DNA synthesis</keyword>
<dbReference type="PIRSF" id="PIRSF035805">
    <property type="entry name" value="TK_cell"/>
    <property type="match status" value="1"/>
</dbReference>
<gene>
    <name evidence="8" type="primary">tdk</name>
    <name evidence="13" type="ORF">LR3_08435</name>
</gene>
<dbReference type="SUPFAM" id="SSF57716">
    <property type="entry name" value="Glucocorticoid receptor-like (DNA-binding domain)"/>
    <property type="match status" value="1"/>
</dbReference>
<feature type="active site" description="Proton acceptor" evidence="8 9">
    <location>
        <position position="94"/>
    </location>
</feature>
<feature type="binding site" evidence="8">
    <location>
        <begin position="9"/>
        <end position="16"/>
    </location>
    <ligand>
        <name>ATP</name>
        <dbReference type="ChEBI" id="CHEBI:30616"/>
    </ligand>
</feature>
<evidence type="ECO:0000256" key="9">
    <source>
        <dbReference type="PIRSR" id="PIRSR035805-1"/>
    </source>
</evidence>
<feature type="binding site" evidence="10">
    <location>
        <position position="183"/>
    </location>
    <ligand>
        <name>substrate</name>
    </ligand>
</feature>
<dbReference type="SUPFAM" id="SSF52540">
    <property type="entry name" value="P-loop containing nucleoside triphosphate hydrolases"/>
    <property type="match status" value="1"/>
</dbReference>
<dbReference type="GO" id="GO:0005524">
    <property type="term" value="F:ATP binding"/>
    <property type="evidence" value="ECO:0007669"/>
    <property type="project" value="UniProtKB-UniRule"/>
</dbReference>
<comment type="caution">
    <text evidence="13">The sequence shown here is derived from an EMBL/GenBank/DDBJ whole genome shotgun (WGS) entry which is preliminary data.</text>
</comment>
<reference evidence="13 14" key="1">
    <citation type="submission" date="2014-06" db="EMBL/GenBank/DDBJ databases">
        <title>Genetic determinant of reutericyclin biosynthesis of Lactobacillus reuteri.</title>
        <authorList>
            <person name="Lin X."/>
            <person name="Duar R."/>
            <person name="Walter J."/>
            <person name="Gaenzle M."/>
        </authorList>
    </citation>
    <scope>NUCLEOTIDE SEQUENCE [LARGE SCALE GENOMIC DNA]</scope>
    <source>
        <strain evidence="13 14">LTH2584</strain>
    </source>
</reference>
<evidence type="ECO:0000256" key="6">
    <source>
        <dbReference type="ARBA" id="ARBA00022777"/>
    </source>
</evidence>
<comment type="caution">
    <text evidence="8">Lacks conserved residue(s) required for the propagation of feature annotation.</text>
</comment>
<protein>
    <recommendedName>
        <fullName evidence="2 8">Thymidine kinase</fullName>
        <ecNumber evidence="2 8">2.7.1.21</ecNumber>
    </recommendedName>
</protein>
<accession>A0A073K2R4</accession>
<dbReference type="GO" id="GO:0046104">
    <property type="term" value="P:thymidine metabolic process"/>
    <property type="evidence" value="ECO:0007669"/>
    <property type="project" value="TreeGrafter"/>
</dbReference>
<keyword evidence="8" id="KW-0862">Zinc</keyword>
<dbReference type="GO" id="GO:0004797">
    <property type="term" value="F:thymidine kinase activity"/>
    <property type="evidence" value="ECO:0007669"/>
    <property type="project" value="UniProtKB-UniRule"/>
</dbReference>
<keyword evidence="8" id="KW-0479">Metal-binding</keyword>
<sequence>MAQLFFKYGAMNAGKSLSLLTTAHNYQEQNKDVLIMTSAIDDRYGVGKVSSRVGLSCEAQPIKPEDNVIELIAKLLKLDIEGRTVWPHCILIDEAEFLTAQQVVDLANIVDTYNIPIICYGLRTDFQCNLFEGSKTLFEVADKLEEIKTVCQWCDHKATMNLRMVDSAPVYDGEQIQIGDQEYISVCRYHYTNPVIKVTKKNKEKEV</sequence>
<dbReference type="EMBL" id="JOSX01000010">
    <property type="protein sequence ID" value="KEK16086.1"/>
    <property type="molecule type" value="Genomic_DNA"/>
</dbReference>
<dbReference type="InterPro" id="IPR027417">
    <property type="entry name" value="P-loop_NTPase"/>
</dbReference>
<feature type="binding site" evidence="8">
    <location>
        <position position="151"/>
    </location>
    <ligand>
        <name>Zn(2+)</name>
        <dbReference type="ChEBI" id="CHEBI:29105"/>
    </ligand>
</feature>
<evidence type="ECO:0000256" key="12">
    <source>
        <dbReference type="RuleBase" id="RU004165"/>
    </source>
</evidence>